<feature type="non-terminal residue" evidence="1">
    <location>
        <position position="218"/>
    </location>
</feature>
<name>A0A9N9F3B4_9GLOM</name>
<keyword evidence="2" id="KW-1185">Reference proteome</keyword>
<comment type="caution">
    <text evidence="1">The sequence shown here is derived from an EMBL/GenBank/DDBJ whole genome shotgun (WGS) entry which is preliminary data.</text>
</comment>
<organism evidence="1 2">
    <name type="scientific">Dentiscutata erythropus</name>
    <dbReference type="NCBI Taxonomy" id="1348616"/>
    <lineage>
        <taxon>Eukaryota</taxon>
        <taxon>Fungi</taxon>
        <taxon>Fungi incertae sedis</taxon>
        <taxon>Mucoromycota</taxon>
        <taxon>Glomeromycotina</taxon>
        <taxon>Glomeromycetes</taxon>
        <taxon>Diversisporales</taxon>
        <taxon>Gigasporaceae</taxon>
        <taxon>Dentiscutata</taxon>
    </lineage>
</organism>
<proteinExistence type="predicted"/>
<dbReference type="AlphaFoldDB" id="A0A9N9F3B4"/>
<gene>
    <name evidence="1" type="ORF">DERYTH_LOCUS3136</name>
</gene>
<sequence length="218" mass="25256">MSRRYPEDCVEYNGFCLYARFERIVHDEQNTQINEFECSPNQFTQQPPFVGPNHIGSFHQHSHYGPIQQPQIMNGHVQQPLIFNGPRHSRICRPEQFTQHPCINGFDQLPQITEINNVNNENYIPAEPNPQIQHHQATIRNYQIQPPPLTPVQANIQINNLQRQPSFASQTSNSSNITIQPLQEFKNCNCLVCSFLKNQCFQSIGDENCVTRNEQNEE</sequence>
<evidence type="ECO:0000313" key="2">
    <source>
        <dbReference type="Proteomes" id="UP000789405"/>
    </source>
</evidence>
<reference evidence="1" key="1">
    <citation type="submission" date="2021-06" db="EMBL/GenBank/DDBJ databases">
        <authorList>
            <person name="Kallberg Y."/>
            <person name="Tangrot J."/>
            <person name="Rosling A."/>
        </authorList>
    </citation>
    <scope>NUCLEOTIDE SEQUENCE</scope>
    <source>
        <strain evidence="1">MA453B</strain>
    </source>
</reference>
<dbReference type="EMBL" id="CAJVPY010001072">
    <property type="protein sequence ID" value="CAG8505871.1"/>
    <property type="molecule type" value="Genomic_DNA"/>
</dbReference>
<dbReference type="OrthoDB" id="2481234at2759"/>
<protein>
    <submittedName>
        <fullName evidence="1">15588_t:CDS:1</fullName>
    </submittedName>
</protein>
<dbReference type="Proteomes" id="UP000789405">
    <property type="component" value="Unassembled WGS sequence"/>
</dbReference>
<accession>A0A9N9F3B4</accession>
<evidence type="ECO:0000313" key="1">
    <source>
        <dbReference type="EMBL" id="CAG8505871.1"/>
    </source>
</evidence>